<reference evidence="9" key="1">
    <citation type="journal article" date="2019" name="Int. J. Syst. Evol. Microbiol.">
        <title>The Global Catalogue of Microorganisms (GCM) 10K type strain sequencing project: providing services to taxonomists for standard genome sequencing and annotation.</title>
        <authorList>
            <consortium name="The Broad Institute Genomics Platform"/>
            <consortium name="The Broad Institute Genome Sequencing Center for Infectious Disease"/>
            <person name="Wu L."/>
            <person name="Ma J."/>
        </authorList>
    </citation>
    <scope>NUCLEOTIDE SEQUENCE [LARGE SCALE GENOMIC DNA]</scope>
    <source>
        <strain evidence="9">KCTC 32239</strain>
    </source>
</reference>
<evidence type="ECO:0000256" key="4">
    <source>
        <dbReference type="ARBA" id="ARBA00022692"/>
    </source>
</evidence>
<keyword evidence="6" id="KW-0472">Membrane</keyword>
<evidence type="ECO:0000256" key="2">
    <source>
        <dbReference type="ARBA" id="ARBA00005811"/>
    </source>
</evidence>
<organism evidence="8 9">
    <name type="scientific">Cellvibrio zantedeschiae</name>
    <dbReference type="NCBI Taxonomy" id="1237077"/>
    <lineage>
        <taxon>Bacteria</taxon>
        <taxon>Pseudomonadati</taxon>
        <taxon>Pseudomonadota</taxon>
        <taxon>Gammaproteobacteria</taxon>
        <taxon>Cellvibrionales</taxon>
        <taxon>Cellvibrionaceae</taxon>
        <taxon>Cellvibrio</taxon>
    </lineage>
</organism>
<comment type="subcellular location">
    <subcellularLocation>
        <location evidence="1">Cell membrane</location>
        <topology evidence="1">Single-pass membrane protein</topology>
    </subcellularLocation>
    <subcellularLocation>
        <location evidence="7">Cell membrane</location>
        <topology evidence="7">Single-pass type II membrane protein</topology>
    </subcellularLocation>
</comment>
<keyword evidence="4 7" id="KW-0812">Transmembrane</keyword>
<evidence type="ECO:0000256" key="5">
    <source>
        <dbReference type="ARBA" id="ARBA00022989"/>
    </source>
</evidence>
<comment type="similarity">
    <text evidence="2 7">Belongs to the ExbD/TolR family.</text>
</comment>
<dbReference type="Pfam" id="PF02472">
    <property type="entry name" value="ExbD"/>
    <property type="match status" value="1"/>
</dbReference>
<evidence type="ECO:0000256" key="7">
    <source>
        <dbReference type="RuleBase" id="RU003879"/>
    </source>
</evidence>
<dbReference type="RefSeq" id="WP_189421049.1">
    <property type="nucleotide sequence ID" value="NZ_BMYZ01000004.1"/>
</dbReference>
<evidence type="ECO:0000256" key="1">
    <source>
        <dbReference type="ARBA" id="ARBA00004162"/>
    </source>
</evidence>
<evidence type="ECO:0000313" key="9">
    <source>
        <dbReference type="Proteomes" id="UP000619761"/>
    </source>
</evidence>
<evidence type="ECO:0000256" key="3">
    <source>
        <dbReference type="ARBA" id="ARBA00022475"/>
    </source>
</evidence>
<keyword evidence="7" id="KW-0813">Transport</keyword>
<proteinExistence type="inferred from homology"/>
<keyword evidence="7" id="KW-0653">Protein transport</keyword>
<evidence type="ECO:0000313" key="8">
    <source>
        <dbReference type="EMBL" id="GGY86952.1"/>
    </source>
</evidence>
<comment type="caution">
    <text evidence="8">The sequence shown here is derived from an EMBL/GenBank/DDBJ whole genome shotgun (WGS) entry which is preliminary data.</text>
</comment>
<dbReference type="Proteomes" id="UP000619761">
    <property type="component" value="Unassembled WGS sequence"/>
</dbReference>
<keyword evidence="3" id="KW-1003">Cell membrane</keyword>
<sequence length="181" mass="19702">MKKSMRAKRMAKHRQRLNLVPKLNLVPLIDCFTLLIFFLLINYSADVEVLHSDKSIKLPASISETAPGETIVITVSATDIIVSGRKVGSINEMMANTAPKFEPLETELKFLASKAAPVTEKEKLEGRPITILGDRAIPYEQLKKIMATCVAADYRNIALAVSHRDASNKVLGTGGNAVNGG</sequence>
<name>A0ABQ3BA83_9GAMM</name>
<gene>
    <name evidence="8" type="ORF">GCM10011613_35190</name>
</gene>
<evidence type="ECO:0000256" key="6">
    <source>
        <dbReference type="ARBA" id="ARBA00023136"/>
    </source>
</evidence>
<keyword evidence="9" id="KW-1185">Reference proteome</keyword>
<keyword evidence="5" id="KW-1133">Transmembrane helix</keyword>
<dbReference type="InterPro" id="IPR003400">
    <property type="entry name" value="ExbD"/>
</dbReference>
<dbReference type="EMBL" id="BMYZ01000004">
    <property type="protein sequence ID" value="GGY86952.1"/>
    <property type="molecule type" value="Genomic_DNA"/>
</dbReference>
<protein>
    <recommendedName>
        <fullName evidence="10">RNA polymerase subunit sigma-70</fullName>
    </recommendedName>
</protein>
<accession>A0ABQ3BA83</accession>
<evidence type="ECO:0008006" key="10">
    <source>
        <dbReference type="Google" id="ProtNLM"/>
    </source>
</evidence>